<feature type="compositionally biased region" description="Polar residues" evidence="1">
    <location>
        <begin position="162"/>
        <end position="184"/>
    </location>
</feature>
<feature type="region of interest" description="Disordered" evidence="1">
    <location>
        <begin position="162"/>
        <end position="187"/>
    </location>
</feature>
<feature type="region of interest" description="Disordered" evidence="1">
    <location>
        <begin position="265"/>
        <end position="290"/>
    </location>
</feature>
<feature type="region of interest" description="Disordered" evidence="1">
    <location>
        <begin position="200"/>
        <end position="233"/>
    </location>
</feature>
<gene>
    <name evidence="2" type="ORF">B0T10DRAFT_552349</name>
</gene>
<name>A0A9P8VX30_9HYPO</name>
<protein>
    <submittedName>
        <fullName evidence="2">Uncharacterized protein</fullName>
    </submittedName>
</protein>
<feature type="compositionally biased region" description="Polar residues" evidence="1">
    <location>
        <begin position="96"/>
        <end position="111"/>
    </location>
</feature>
<reference evidence="2 3" key="1">
    <citation type="journal article" date="2021" name="Nat. Commun.">
        <title>Genetic determinants of endophytism in the Arabidopsis root mycobiome.</title>
        <authorList>
            <person name="Mesny F."/>
            <person name="Miyauchi S."/>
            <person name="Thiergart T."/>
            <person name="Pickel B."/>
            <person name="Atanasova L."/>
            <person name="Karlsson M."/>
            <person name="Huettel B."/>
            <person name="Barry K.W."/>
            <person name="Haridas S."/>
            <person name="Chen C."/>
            <person name="Bauer D."/>
            <person name="Andreopoulos W."/>
            <person name="Pangilinan J."/>
            <person name="LaButti K."/>
            <person name="Riley R."/>
            <person name="Lipzen A."/>
            <person name="Clum A."/>
            <person name="Drula E."/>
            <person name="Henrissat B."/>
            <person name="Kohler A."/>
            <person name="Grigoriev I.V."/>
            <person name="Martin F.M."/>
            <person name="Hacquard S."/>
        </authorList>
    </citation>
    <scope>NUCLEOTIDE SEQUENCE [LARGE SCALE GENOMIC DNA]</scope>
    <source>
        <strain evidence="2 3">MPI-CAGE-CH-0241</strain>
    </source>
</reference>
<dbReference type="Proteomes" id="UP000777438">
    <property type="component" value="Unassembled WGS sequence"/>
</dbReference>
<keyword evidence="3" id="KW-1185">Reference proteome</keyword>
<dbReference type="EMBL" id="JAGPYM010000032">
    <property type="protein sequence ID" value="KAH6876878.1"/>
    <property type="molecule type" value="Genomic_DNA"/>
</dbReference>
<organism evidence="2 3">
    <name type="scientific">Thelonectria olida</name>
    <dbReference type="NCBI Taxonomy" id="1576542"/>
    <lineage>
        <taxon>Eukaryota</taxon>
        <taxon>Fungi</taxon>
        <taxon>Dikarya</taxon>
        <taxon>Ascomycota</taxon>
        <taxon>Pezizomycotina</taxon>
        <taxon>Sordariomycetes</taxon>
        <taxon>Hypocreomycetidae</taxon>
        <taxon>Hypocreales</taxon>
        <taxon>Nectriaceae</taxon>
        <taxon>Thelonectria</taxon>
    </lineage>
</organism>
<proteinExistence type="predicted"/>
<evidence type="ECO:0000313" key="3">
    <source>
        <dbReference type="Proteomes" id="UP000777438"/>
    </source>
</evidence>
<feature type="region of interest" description="Disordered" evidence="1">
    <location>
        <begin position="72"/>
        <end position="120"/>
    </location>
</feature>
<feature type="region of interest" description="Disordered" evidence="1">
    <location>
        <begin position="11"/>
        <end position="54"/>
    </location>
</feature>
<evidence type="ECO:0000256" key="1">
    <source>
        <dbReference type="SAM" id="MobiDB-lite"/>
    </source>
</evidence>
<comment type="caution">
    <text evidence="2">The sequence shown here is derived from an EMBL/GenBank/DDBJ whole genome shotgun (WGS) entry which is preliminary data.</text>
</comment>
<evidence type="ECO:0000313" key="2">
    <source>
        <dbReference type="EMBL" id="KAH6876878.1"/>
    </source>
</evidence>
<accession>A0A9P8VX30</accession>
<sequence length="290" mass="31933">MLSIRSIADHGAAPPYCRDSHHQDYPQHPNIGLRSHAGFHHFGNTPRGTARDSERTFPRYMSPYANAAELSGPALYDNDPSQVFGHSQRGMPLTAHPSSSVMNHSSKSPQDQAPHGAGSYGAQNAHHFWVGAANHTAHRPYVLPSTLRQSVLPTKAPYHATFTASDRNSSPCQTTPGTTANQRSAGEKLSSLESNNRHRLASKGFPKDTSHAISGPKSNKGVEKRRRTVRGSLQCTRRQAIDSMPSLPRLLPEKVQLPPIRSVVNPFPPTHQSEPMQNRLWGQGSDPRWY</sequence>
<dbReference type="AlphaFoldDB" id="A0A9P8VX30"/>